<dbReference type="SMART" id="SM00642">
    <property type="entry name" value="Aamy"/>
    <property type="match status" value="1"/>
</dbReference>
<dbReference type="PANTHER" id="PTHR10357:SF219">
    <property type="entry name" value="MALTOSE ALPHA-D-GLUCOSYLTRANSFERASE"/>
    <property type="match status" value="1"/>
</dbReference>
<dbReference type="GO" id="GO:0004556">
    <property type="term" value="F:alpha-amylase activity"/>
    <property type="evidence" value="ECO:0007669"/>
    <property type="project" value="UniProtKB-EC"/>
</dbReference>
<comment type="caution">
    <text evidence="2">The sequence shown here is derived from an EMBL/GenBank/DDBJ whole genome shotgun (WGS) entry which is preliminary data.</text>
</comment>
<proteinExistence type="predicted"/>
<sequence length="549" mass="62263">MMQEPGFEDAIIYQIDPALFYDSDGDGCGDLAGITERLEYVRDLGADWIWLLPFYPTPYRDGGYDVVDHLGVDPRFGRPEDFDRLLERADELGLRVIIDLVAQHTSIDHRWFQQARSDRDSPYRSYYLWSDDEPQDQLEPVFPGVEDSVWSWDEQAGQYYRHMFYRHEPDLDLAQPAVRDALYRVIDHWLSRGVAGFRIDAVPYMVERARAADPRDDGLWLLDDLRRYVTDRRPGALLLGEVDVPVDEYAGYYGAGDRLSMLLNFWMNNHLFLALTRESGQPIRESLIEIPVPPAPARFANFLRNHDELDLEQLTETERKEVLEAFAPEERMRSYGRGIRRRLAPMLDGDHRRIAMAHALLLSLPGTPVLLYGDEIGMGDDLARSERRAVRIPMQWSGKPNAGFSTAPPDRTIARAVPDGPLGYRRTNVADQRDTDDSLLARVRRLVHARAAHPDLAVSTCEVLEAGPDSVLALRFPESSADLITMINLSPGEVDVTLRIPGLEHYAEIVADRPYPPPAAGLTLGGYGYRWLGRDRGVPYGSSLGTHRP</sequence>
<gene>
    <name evidence="2" type="ORF">BKA15_002904</name>
</gene>
<evidence type="ECO:0000259" key="1">
    <source>
        <dbReference type="SMART" id="SM00642"/>
    </source>
</evidence>
<keyword evidence="2" id="KW-0326">Glycosidase</keyword>
<accession>A0A7Y9I7N3</accession>
<feature type="domain" description="Glycosyl hydrolase family 13 catalytic" evidence="1">
    <location>
        <begin position="14"/>
        <end position="411"/>
    </location>
</feature>
<name>A0A7Y9I7N3_9ACTN</name>
<dbReference type="AlphaFoldDB" id="A0A7Y9I7N3"/>
<dbReference type="Proteomes" id="UP000569914">
    <property type="component" value="Unassembled WGS sequence"/>
</dbReference>
<protein>
    <submittedName>
        <fullName evidence="2">Maltose alpha-D-glucosyltransferase/alpha-amylase</fullName>
        <ecNumber evidence="2">3.2.1.1</ecNumber>
        <ecNumber evidence="2">5.4.99.16</ecNumber>
    </submittedName>
</protein>
<dbReference type="InterPro" id="IPR006047">
    <property type="entry name" value="GH13_cat_dom"/>
</dbReference>
<dbReference type="EC" id="5.4.99.16" evidence="2"/>
<reference evidence="2 3" key="1">
    <citation type="submission" date="2020-07" db="EMBL/GenBank/DDBJ databases">
        <title>Sequencing the genomes of 1000 actinobacteria strains.</title>
        <authorList>
            <person name="Klenk H.-P."/>
        </authorList>
    </citation>
    <scope>NUCLEOTIDE SEQUENCE [LARGE SCALE GENOMIC DNA]</scope>
    <source>
        <strain evidence="2 3">DSM 22083</strain>
    </source>
</reference>
<dbReference type="GO" id="GO:0005975">
    <property type="term" value="P:carbohydrate metabolic process"/>
    <property type="evidence" value="ECO:0007669"/>
    <property type="project" value="InterPro"/>
</dbReference>
<keyword evidence="3" id="KW-1185">Reference proteome</keyword>
<dbReference type="Pfam" id="PF00128">
    <property type="entry name" value="Alpha-amylase"/>
    <property type="match status" value="1"/>
</dbReference>
<dbReference type="CDD" id="cd11334">
    <property type="entry name" value="AmyAc_TreS"/>
    <property type="match status" value="1"/>
</dbReference>
<dbReference type="EC" id="3.2.1.1" evidence="2"/>
<organism evidence="2 3">
    <name type="scientific">Microlunatus parietis</name>
    <dbReference type="NCBI Taxonomy" id="682979"/>
    <lineage>
        <taxon>Bacteria</taxon>
        <taxon>Bacillati</taxon>
        <taxon>Actinomycetota</taxon>
        <taxon>Actinomycetes</taxon>
        <taxon>Propionibacteriales</taxon>
        <taxon>Propionibacteriaceae</taxon>
        <taxon>Microlunatus</taxon>
    </lineage>
</organism>
<evidence type="ECO:0000313" key="3">
    <source>
        <dbReference type="Proteomes" id="UP000569914"/>
    </source>
</evidence>
<dbReference type="GO" id="GO:0016740">
    <property type="term" value="F:transferase activity"/>
    <property type="evidence" value="ECO:0007669"/>
    <property type="project" value="UniProtKB-KW"/>
</dbReference>
<keyword evidence="2" id="KW-0808">Transferase</keyword>
<evidence type="ECO:0000313" key="2">
    <source>
        <dbReference type="EMBL" id="NYE71575.1"/>
    </source>
</evidence>
<dbReference type="GO" id="GO:0047471">
    <property type="term" value="F:maltose alpha-D-glucosyltransferase activity"/>
    <property type="evidence" value="ECO:0007669"/>
    <property type="project" value="UniProtKB-EC"/>
</dbReference>
<dbReference type="Gene3D" id="3.20.20.80">
    <property type="entry name" value="Glycosidases"/>
    <property type="match status" value="1"/>
</dbReference>
<dbReference type="InterPro" id="IPR045857">
    <property type="entry name" value="O16G_dom_2"/>
</dbReference>
<dbReference type="SUPFAM" id="SSF51445">
    <property type="entry name" value="(Trans)glycosidases"/>
    <property type="match status" value="1"/>
</dbReference>
<keyword evidence="2" id="KW-0413">Isomerase</keyword>
<dbReference type="InterPro" id="IPR017853">
    <property type="entry name" value="GH"/>
</dbReference>
<dbReference type="EMBL" id="JACCBU010000001">
    <property type="protein sequence ID" value="NYE71575.1"/>
    <property type="molecule type" value="Genomic_DNA"/>
</dbReference>
<keyword evidence="2" id="KW-0378">Hydrolase</keyword>
<dbReference type="PANTHER" id="PTHR10357">
    <property type="entry name" value="ALPHA-AMYLASE FAMILY MEMBER"/>
    <property type="match status" value="1"/>
</dbReference>
<dbReference type="Gene3D" id="3.90.400.10">
    <property type="entry name" value="Oligo-1,6-glucosidase, Domain 2"/>
    <property type="match status" value="1"/>
</dbReference>